<evidence type="ECO:0000313" key="1">
    <source>
        <dbReference type="EMBL" id="SMY23109.1"/>
    </source>
</evidence>
<organism evidence="1 2">
    <name type="scientific">Zymoseptoria tritici ST99CH_1A5</name>
    <dbReference type="NCBI Taxonomy" id="1276529"/>
    <lineage>
        <taxon>Eukaryota</taxon>
        <taxon>Fungi</taxon>
        <taxon>Dikarya</taxon>
        <taxon>Ascomycota</taxon>
        <taxon>Pezizomycotina</taxon>
        <taxon>Dothideomycetes</taxon>
        <taxon>Dothideomycetidae</taxon>
        <taxon>Mycosphaerellales</taxon>
        <taxon>Mycosphaerellaceae</taxon>
        <taxon>Zymoseptoria</taxon>
    </lineage>
</organism>
<dbReference type="AlphaFoldDB" id="A0A1Y6LHG7"/>
<dbReference type="EMBL" id="LT882678">
    <property type="protein sequence ID" value="SMY23109.1"/>
    <property type="molecule type" value="Genomic_DNA"/>
</dbReference>
<protein>
    <submittedName>
        <fullName evidence="1">Uncharacterized protein</fullName>
    </submittedName>
</protein>
<gene>
    <name evidence="1" type="ORF">ZT1A5_G4549</name>
</gene>
<reference evidence="1 2" key="1">
    <citation type="submission" date="2016-10" db="EMBL/GenBank/DDBJ databases">
        <authorList>
            <person name="Varghese N."/>
        </authorList>
    </citation>
    <scope>NUCLEOTIDE SEQUENCE [LARGE SCALE GENOMIC DNA]</scope>
</reference>
<name>A0A1Y6LHG7_ZYMTR</name>
<accession>A0A1Y6LHG7</accession>
<proteinExistence type="predicted"/>
<dbReference type="Proteomes" id="UP000215453">
    <property type="component" value="Chromosome 3"/>
</dbReference>
<sequence length="91" mass="10032">MTPEAVLSPATTSAQAQWTQVTRAVMMARVVRTASSNNEVDGSTTQPRPEAHWPQLRTVILKRDSGHVRPAHIPIAIYTHTACIHSCNIFD</sequence>
<evidence type="ECO:0000313" key="2">
    <source>
        <dbReference type="Proteomes" id="UP000215453"/>
    </source>
</evidence>